<accession>A0A1E3GZH3</accession>
<dbReference type="InterPro" id="IPR029044">
    <property type="entry name" value="Nucleotide-diphossugar_trans"/>
</dbReference>
<dbReference type="PANTHER" id="PTHR43630:SF2">
    <property type="entry name" value="GLYCOSYLTRANSFERASE"/>
    <property type="match status" value="1"/>
</dbReference>
<dbReference type="InterPro" id="IPR001173">
    <property type="entry name" value="Glyco_trans_2-like"/>
</dbReference>
<dbReference type="EMBL" id="MCRJ01000091">
    <property type="protein sequence ID" value="ODN69432.1"/>
    <property type="molecule type" value="Genomic_DNA"/>
</dbReference>
<dbReference type="Gene3D" id="3.90.550.10">
    <property type="entry name" value="Spore Coat Polysaccharide Biosynthesis Protein SpsA, Chain A"/>
    <property type="match status" value="1"/>
</dbReference>
<dbReference type="PANTHER" id="PTHR43630">
    <property type="entry name" value="POLY-BETA-1,6-N-ACETYL-D-GLUCOSAMINE SYNTHASE"/>
    <property type="match status" value="1"/>
</dbReference>
<proteinExistence type="inferred from homology"/>
<comment type="similarity">
    <text evidence="1">Belongs to the glycosyltransferase 2 family. WaaE/KdtX subfamily.</text>
</comment>
<dbReference type="Proteomes" id="UP000094622">
    <property type="component" value="Unassembled WGS sequence"/>
</dbReference>
<dbReference type="Pfam" id="PF00535">
    <property type="entry name" value="Glycos_transf_2"/>
    <property type="match status" value="1"/>
</dbReference>
<dbReference type="CDD" id="cd02511">
    <property type="entry name" value="Beta4Glucosyltransferase"/>
    <property type="match status" value="1"/>
</dbReference>
<evidence type="ECO:0000313" key="4">
    <source>
        <dbReference type="Proteomes" id="UP000094622"/>
    </source>
</evidence>
<comment type="caution">
    <text evidence="3">The sequence shown here is derived from an EMBL/GenBank/DDBJ whole genome shotgun (WGS) entry which is preliminary data.</text>
</comment>
<protein>
    <submittedName>
        <fullName evidence="3">Glycosyl transferase family 2</fullName>
    </submittedName>
</protein>
<dbReference type="AlphaFoldDB" id="A0A1E3GZH3"/>
<evidence type="ECO:0000313" key="3">
    <source>
        <dbReference type="EMBL" id="ODN69432.1"/>
    </source>
</evidence>
<dbReference type="GO" id="GO:0016740">
    <property type="term" value="F:transferase activity"/>
    <property type="evidence" value="ECO:0007669"/>
    <property type="project" value="UniProtKB-KW"/>
</dbReference>
<keyword evidence="4" id="KW-1185">Reference proteome</keyword>
<dbReference type="RefSeq" id="WP_069307662.1">
    <property type="nucleotide sequence ID" value="NZ_MCRJ01000091.1"/>
</dbReference>
<keyword evidence="3" id="KW-0808">Transferase</keyword>
<gene>
    <name evidence="3" type="ORF">A6302_03270</name>
</gene>
<reference evidence="3 4" key="1">
    <citation type="submission" date="2016-07" db="EMBL/GenBank/DDBJ databases">
        <title>Draft Genome Sequence of Methylobrevis pamukkalensis PK2.</title>
        <authorList>
            <person name="Vasilenko O.V."/>
            <person name="Doronina N.V."/>
            <person name="Shmareva M.N."/>
            <person name="Tarlachkov S.V."/>
            <person name="Mustakhimov I."/>
            <person name="Trotsenko Y.A."/>
        </authorList>
    </citation>
    <scope>NUCLEOTIDE SEQUENCE [LARGE SCALE GENOMIC DNA]</scope>
    <source>
        <strain evidence="3 4">PK2</strain>
    </source>
</reference>
<evidence type="ECO:0000259" key="2">
    <source>
        <dbReference type="Pfam" id="PF00535"/>
    </source>
</evidence>
<name>A0A1E3GZH3_9HYPH</name>
<dbReference type="OrthoDB" id="9815923at2"/>
<dbReference type="SUPFAM" id="SSF53448">
    <property type="entry name" value="Nucleotide-diphospho-sugar transferases"/>
    <property type="match status" value="1"/>
</dbReference>
<feature type="domain" description="Glycosyltransferase 2-like" evidence="2">
    <location>
        <begin position="15"/>
        <end position="145"/>
    </location>
</feature>
<sequence>MKQADGHEARQKLSCYIRTLNEERMIGRVIAAAQQAADEVLIVDSGSTDRTIEIAEAAGARVLRQPWLGNGAQKRAGEEAASHDILLDLDADEIVSPELAREIRALMASDRMAAVHDLKLVTVDPTGRAWTKSAVAFRRKLYDRRVIRMPDHKAWDQLEIPKGLTVGRLQGTLFHHSFRDLEQFAAKLNRVSTVRAREVGRSSKTSAALRVVFALPVYFLKHFLQRGLWRLGVYGVAISGLSAYGRWLRDVKVYEAMLIAERSRETR</sequence>
<organism evidence="3 4">
    <name type="scientific">Methylobrevis pamukkalensis</name>
    <dbReference type="NCBI Taxonomy" id="1439726"/>
    <lineage>
        <taxon>Bacteria</taxon>
        <taxon>Pseudomonadati</taxon>
        <taxon>Pseudomonadota</taxon>
        <taxon>Alphaproteobacteria</taxon>
        <taxon>Hyphomicrobiales</taxon>
        <taxon>Pleomorphomonadaceae</taxon>
        <taxon>Methylobrevis</taxon>
    </lineage>
</organism>
<evidence type="ECO:0000256" key="1">
    <source>
        <dbReference type="ARBA" id="ARBA00038494"/>
    </source>
</evidence>